<dbReference type="EMBL" id="PYGC01000002">
    <property type="protein sequence ID" value="PSK84751.1"/>
    <property type="molecule type" value="Genomic_DNA"/>
</dbReference>
<gene>
    <name evidence="4" type="ORF">CLV93_102542</name>
    <name evidence="3" type="ORF">JCM18694_11620</name>
</gene>
<dbReference type="GO" id="GO:0003677">
    <property type="term" value="F:DNA binding"/>
    <property type="evidence" value="ECO:0007669"/>
    <property type="project" value="InterPro"/>
</dbReference>
<evidence type="ECO:0000313" key="6">
    <source>
        <dbReference type="Proteomes" id="UP000396862"/>
    </source>
</evidence>
<dbReference type="PROSITE" id="PS50943">
    <property type="entry name" value="HTH_CROC1"/>
    <property type="match status" value="1"/>
</dbReference>
<evidence type="ECO:0000256" key="1">
    <source>
        <dbReference type="SAM" id="Coils"/>
    </source>
</evidence>
<dbReference type="Gene3D" id="1.10.260.40">
    <property type="entry name" value="lambda repressor-like DNA-binding domains"/>
    <property type="match status" value="1"/>
</dbReference>
<evidence type="ECO:0000313" key="4">
    <source>
        <dbReference type="EMBL" id="PSK84751.1"/>
    </source>
</evidence>
<dbReference type="EMBL" id="BLAU01000001">
    <property type="protein sequence ID" value="GET20916.1"/>
    <property type="molecule type" value="Genomic_DNA"/>
</dbReference>
<dbReference type="SUPFAM" id="SSF47413">
    <property type="entry name" value="lambda repressor-like DNA-binding domains"/>
    <property type="match status" value="1"/>
</dbReference>
<dbReference type="OrthoDB" id="799937at2"/>
<dbReference type="RefSeq" id="WP_106541321.1">
    <property type="nucleotide sequence ID" value="NZ_BLAU01000001.1"/>
</dbReference>
<dbReference type="InterPro" id="IPR001387">
    <property type="entry name" value="Cro/C1-type_HTH"/>
</dbReference>
<dbReference type="CDD" id="cd00093">
    <property type="entry name" value="HTH_XRE"/>
    <property type="match status" value="1"/>
</dbReference>
<keyword evidence="1" id="KW-0175">Coiled coil</keyword>
<organism evidence="4 5">
    <name type="scientific">Prolixibacter denitrificans</name>
    <dbReference type="NCBI Taxonomy" id="1541063"/>
    <lineage>
        <taxon>Bacteria</taxon>
        <taxon>Pseudomonadati</taxon>
        <taxon>Bacteroidota</taxon>
        <taxon>Bacteroidia</taxon>
        <taxon>Marinilabiliales</taxon>
        <taxon>Prolixibacteraceae</taxon>
        <taxon>Prolixibacter</taxon>
    </lineage>
</organism>
<dbReference type="Proteomes" id="UP000240621">
    <property type="component" value="Unassembled WGS sequence"/>
</dbReference>
<protein>
    <recommendedName>
        <fullName evidence="2">HTH cro/C1-type domain-containing protein</fullName>
    </recommendedName>
</protein>
<evidence type="ECO:0000313" key="3">
    <source>
        <dbReference type="EMBL" id="GET20916.1"/>
    </source>
</evidence>
<dbReference type="Proteomes" id="UP000396862">
    <property type="component" value="Unassembled WGS sequence"/>
</dbReference>
<evidence type="ECO:0000259" key="2">
    <source>
        <dbReference type="PROSITE" id="PS50943"/>
    </source>
</evidence>
<reference evidence="4 5" key="1">
    <citation type="submission" date="2018-03" db="EMBL/GenBank/DDBJ databases">
        <title>Genomic Encyclopedia of Archaeal and Bacterial Type Strains, Phase II (KMG-II): from individual species to whole genera.</title>
        <authorList>
            <person name="Goeker M."/>
        </authorList>
    </citation>
    <scope>NUCLEOTIDE SEQUENCE [LARGE SCALE GENOMIC DNA]</scope>
    <source>
        <strain evidence="4 5">DSM 27267</strain>
    </source>
</reference>
<reference evidence="3 6" key="2">
    <citation type="submission" date="2019-10" db="EMBL/GenBank/DDBJ databases">
        <title>Prolixibacter strains distinguished by the presence of nitrate reductase genes were adept at nitrate-dependent anaerobic corrosion of metallic iron and carbon steel.</title>
        <authorList>
            <person name="Iino T."/>
            <person name="Shono N."/>
            <person name="Ito K."/>
            <person name="Nakamura R."/>
            <person name="Sueoka K."/>
            <person name="Harayama S."/>
            <person name="Ohkuma M."/>
        </authorList>
    </citation>
    <scope>NUCLEOTIDE SEQUENCE [LARGE SCALE GENOMIC DNA]</scope>
    <source>
        <strain evidence="3 6">MIC1-1</strain>
    </source>
</reference>
<sequence length="118" mass="13714">MNNELKLPFHIGNAIRERLAERQLTVPQFARRLGVSEQMAHYILNSKDVKIGRLWQLSEALDFNFFTLIAKARAIENPEREETTLLKQEMEGLNQQIHDLEMKVETLRESLRLVGGRA</sequence>
<evidence type="ECO:0000313" key="5">
    <source>
        <dbReference type="Proteomes" id="UP000240621"/>
    </source>
</evidence>
<feature type="coiled-coil region" evidence="1">
    <location>
        <begin position="83"/>
        <end position="110"/>
    </location>
</feature>
<dbReference type="AlphaFoldDB" id="A0A2P8CIF8"/>
<feature type="domain" description="HTH cro/C1-type" evidence="2">
    <location>
        <begin position="15"/>
        <end position="68"/>
    </location>
</feature>
<accession>A0A2P8CIF8</accession>
<dbReference type="InterPro" id="IPR010982">
    <property type="entry name" value="Lambda_DNA-bd_dom_sf"/>
</dbReference>
<proteinExistence type="predicted"/>
<comment type="caution">
    <text evidence="4">The sequence shown here is derived from an EMBL/GenBank/DDBJ whole genome shotgun (WGS) entry which is preliminary data.</text>
</comment>
<name>A0A2P8CIF8_9BACT</name>
<keyword evidence="6" id="KW-1185">Reference proteome</keyword>